<reference evidence="1" key="1">
    <citation type="submission" date="2020-08" db="EMBL/GenBank/DDBJ databases">
        <title>Multicomponent nature underlies the extraordinary mechanical properties of spider dragline silk.</title>
        <authorList>
            <person name="Kono N."/>
            <person name="Nakamura H."/>
            <person name="Mori M."/>
            <person name="Yoshida Y."/>
            <person name="Ohtoshi R."/>
            <person name="Malay A.D."/>
            <person name="Moran D.A.P."/>
            <person name="Tomita M."/>
            <person name="Numata K."/>
            <person name="Arakawa K."/>
        </authorList>
    </citation>
    <scope>NUCLEOTIDE SEQUENCE</scope>
</reference>
<name>A0A8X6R8E2_TRICX</name>
<dbReference type="InterPro" id="IPR043128">
    <property type="entry name" value="Rev_trsase/Diguanyl_cyclase"/>
</dbReference>
<dbReference type="Proteomes" id="UP000887159">
    <property type="component" value="Unassembled WGS sequence"/>
</dbReference>
<gene>
    <name evidence="1" type="primary">TY3B-I_1457</name>
    <name evidence="1" type="ORF">TNCV_2202521</name>
</gene>
<proteinExistence type="predicted"/>
<dbReference type="InterPro" id="IPR043502">
    <property type="entry name" value="DNA/RNA_pol_sf"/>
</dbReference>
<evidence type="ECO:0000313" key="2">
    <source>
        <dbReference type="Proteomes" id="UP000887159"/>
    </source>
</evidence>
<dbReference type="Gene3D" id="3.30.70.270">
    <property type="match status" value="1"/>
</dbReference>
<protein>
    <submittedName>
        <fullName evidence="1">Transposon Ty3-I Gag-Pol polyprotein</fullName>
    </submittedName>
</protein>
<dbReference type="GO" id="GO:0071897">
    <property type="term" value="P:DNA biosynthetic process"/>
    <property type="evidence" value="ECO:0007669"/>
    <property type="project" value="UniProtKB-ARBA"/>
</dbReference>
<evidence type="ECO:0000313" key="1">
    <source>
        <dbReference type="EMBL" id="GFX89410.1"/>
    </source>
</evidence>
<dbReference type="InterPro" id="IPR051320">
    <property type="entry name" value="Viral_Replic_Matur_Polypro"/>
</dbReference>
<dbReference type="AlphaFoldDB" id="A0A8X6R8E2"/>
<comment type="caution">
    <text evidence="1">The sequence shown here is derived from an EMBL/GenBank/DDBJ whole genome shotgun (WGS) entry which is preliminary data.</text>
</comment>
<keyword evidence="2" id="KW-1185">Reference proteome</keyword>
<dbReference type="EMBL" id="BMAU01021070">
    <property type="protein sequence ID" value="GFX89410.1"/>
    <property type="molecule type" value="Genomic_DNA"/>
</dbReference>
<accession>A0A8X6R8E2</accession>
<dbReference type="PANTHER" id="PTHR33064:SF37">
    <property type="entry name" value="RIBONUCLEASE H"/>
    <property type="match status" value="1"/>
</dbReference>
<dbReference type="SUPFAM" id="SSF56672">
    <property type="entry name" value="DNA/RNA polymerases"/>
    <property type="match status" value="1"/>
</dbReference>
<dbReference type="PANTHER" id="PTHR33064">
    <property type="entry name" value="POL PROTEIN"/>
    <property type="match status" value="1"/>
</dbReference>
<organism evidence="1 2">
    <name type="scientific">Trichonephila clavipes</name>
    <name type="common">Golden silk orbweaver</name>
    <name type="synonym">Nephila clavipes</name>
    <dbReference type="NCBI Taxonomy" id="2585209"/>
    <lineage>
        <taxon>Eukaryota</taxon>
        <taxon>Metazoa</taxon>
        <taxon>Ecdysozoa</taxon>
        <taxon>Arthropoda</taxon>
        <taxon>Chelicerata</taxon>
        <taxon>Arachnida</taxon>
        <taxon>Araneae</taxon>
        <taxon>Araneomorphae</taxon>
        <taxon>Entelegynae</taxon>
        <taxon>Araneoidea</taxon>
        <taxon>Nephilidae</taxon>
        <taxon>Trichonephila</taxon>
    </lineage>
</organism>
<sequence length="163" mass="19210">MAKYELSSVQLAEKLKEFEDVKKTLKQKLSNPFVKKQEFKPMEKTRRYEAPRKFEYNRTDKKFPASTNFNKHYEAPVTQYENVQRGHVVENGAIKPSTAKTLAVRKFPEPTAIKQVQSFLGLTGYFRKYIKDYSTIAKPLSELTKRKKIPLFWGLYKKKHLRS</sequence>